<feature type="domain" description="AB hydrolase-1" evidence="1">
    <location>
        <begin position="19"/>
        <end position="250"/>
    </location>
</feature>
<dbReference type="EMBL" id="JACSQP010000005">
    <property type="protein sequence ID" value="MBD7958114.1"/>
    <property type="molecule type" value="Genomic_DNA"/>
</dbReference>
<reference evidence="2 3" key="1">
    <citation type="submission" date="2020-08" db="EMBL/GenBank/DDBJ databases">
        <title>A Genomic Blueprint of the Chicken Gut Microbiome.</title>
        <authorList>
            <person name="Gilroy R."/>
            <person name="Ravi A."/>
            <person name="Getino M."/>
            <person name="Pursley I."/>
            <person name="Horton D.L."/>
            <person name="Alikhan N.-F."/>
            <person name="Baker D."/>
            <person name="Gharbi K."/>
            <person name="Hall N."/>
            <person name="Watson M."/>
            <person name="Adriaenssens E.M."/>
            <person name="Foster-Nyarko E."/>
            <person name="Jarju S."/>
            <person name="Secka A."/>
            <person name="Antonio M."/>
            <person name="Oren A."/>
            <person name="Chaudhuri R."/>
            <person name="La Ragione R.M."/>
            <person name="Hildebrand F."/>
            <person name="Pallen M.J."/>
        </authorList>
    </citation>
    <scope>NUCLEOTIDE SEQUENCE [LARGE SCALE GENOMIC DNA]</scope>
    <source>
        <strain evidence="2 3">Sa4CUA7</strain>
    </source>
</reference>
<gene>
    <name evidence="2" type="ORF">H9651_10725</name>
</gene>
<evidence type="ECO:0000313" key="3">
    <source>
        <dbReference type="Proteomes" id="UP000648352"/>
    </source>
</evidence>
<dbReference type="PRINTS" id="PR00111">
    <property type="entry name" value="ABHYDROLASE"/>
</dbReference>
<dbReference type="InterPro" id="IPR000073">
    <property type="entry name" value="AB_hydrolase_1"/>
</dbReference>
<sequence length="272" mass="29228">MPPAPTDPAAHVAGTGPDIVLLHGLGSRWQVFAPILDELAQEHRVHALDLPGFGARPADPALRPGVDALADWVTAELDARGVTAPHVVGSSLGGGIALELARRGVAGRVTAFAPIGFWNPRERAWCLGLLTVLRTAARRLPRPLGAALRTRTGRRLLLFPLFGRPSRVTAPAAIEDLHALAVGEGFGPVRRALRSQRAIRGGDEVPTTIVWGRRDLVLPAQRQSRRARQLRPQATHVLLGGCGHLPFSDSPARCVAVITDRHPLSPHRQDRP</sequence>
<dbReference type="PANTHER" id="PTHR46438:SF11">
    <property type="entry name" value="LIPASE-RELATED"/>
    <property type="match status" value="1"/>
</dbReference>
<dbReference type="Proteomes" id="UP000648352">
    <property type="component" value="Unassembled WGS sequence"/>
</dbReference>
<accession>A0ABR8S406</accession>
<protein>
    <submittedName>
        <fullName evidence="2">Alpha/beta fold hydrolase</fullName>
    </submittedName>
</protein>
<dbReference type="PANTHER" id="PTHR46438">
    <property type="entry name" value="ALPHA/BETA-HYDROLASES SUPERFAMILY PROTEIN"/>
    <property type="match status" value="1"/>
</dbReference>
<name>A0ABR8S406_9MICO</name>
<dbReference type="GO" id="GO:0016787">
    <property type="term" value="F:hydrolase activity"/>
    <property type="evidence" value="ECO:0007669"/>
    <property type="project" value="UniProtKB-KW"/>
</dbReference>
<proteinExistence type="predicted"/>
<dbReference type="Gene3D" id="3.40.50.1820">
    <property type="entry name" value="alpha/beta hydrolase"/>
    <property type="match status" value="1"/>
</dbReference>
<evidence type="ECO:0000313" key="2">
    <source>
        <dbReference type="EMBL" id="MBD7958114.1"/>
    </source>
</evidence>
<dbReference type="InterPro" id="IPR029058">
    <property type="entry name" value="AB_hydrolase_fold"/>
</dbReference>
<comment type="caution">
    <text evidence="2">The sequence shown here is derived from an EMBL/GenBank/DDBJ whole genome shotgun (WGS) entry which is preliminary data.</text>
</comment>
<keyword evidence="3" id="KW-1185">Reference proteome</keyword>
<dbReference type="SUPFAM" id="SSF53474">
    <property type="entry name" value="alpha/beta-Hydrolases"/>
    <property type="match status" value="1"/>
</dbReference>
<keyword evidence="2" id="KW-0378">Hydrolase</keyword>
<dbReference type="Pfam" id="PF00561">
    <property type="entry name" value="Abhydrolase_1"/>
    <property type="match status" value="1"/>
</dbReference>
<evidence type="ECO:0000259" key="1">
    <source>
        <dbReference type="Pfam" id="PF00561"/>
    </source>
</evidence>
<organism evidence="2 3">
    <name type="scientific">Microbacterium pullorum</name>
    <dbReference type="NCBI Taxonomy" id="2762236"/>
    <lineage>
        <taxon>Bacteria</taxon>
        <taxon>Bacillati</taxon>
        <taxon>Actinomycetota</taxon>
        <taxon>Actinomycetes</taxon>
        <taxon>Micrococcales</taxon>
        <taxon>Microbacteriaceae</taxon>
        <taxon>Microbacterium</taxon>
    </lineage>
</organism>